<name>A0A317W119_ASPEC</name>
<organism evidence="1 2">
    <name type="scientific">Aspergillus eucalypticola (strain CBS 122712 / IBT 29274)</name>
    <dbReference type="NCBI Taxonomy" id="1448314"/>
    <lineage>
        <taxon>Eukaryota</taxon>
        <taxon>Fungi</taxon>
        <taxon>Dikarya</taxon>
        <taxon>Ascomycota</taxon>
        <taxon>Pezizomycotina</taxon>
        <taxon>Eurotiomycetes</taxon>
        <taxon>Eurotiomycetidae</taxon>
        <taxon>Eurotiales</taxon>
        <taxon>Aspergillaceae</taxon>
        <taxon>Aspergillus</taxon>
        <taxon>Aspergillus subgen. Circumdati</taxon>
    </lineage>
</organism>
<keyword evidence="2" id="KW-1185">Reference proteome</keyword>
<dbReference type="RefSeq" id="XP_025390709.1">
    <property type="nucleotide sequence ID" value="XM_025534630.1"/>
</dbReference>
<proteinExistence type="predicted"/>
<protein>
    <submittedName>
        <fullName evidence="1">Uncharacterized protein</fullName>
    </submittedName>
</protein>
<sequence>MQYLMMRSYSLPLIPPFQFGATMRKLSFSPDLMRQADGILEKSRDWANYISVVEKEIPVARLREGESDLWPGAFMAAKRLQEQTCTVEGVHDRARRARYRKVEEFSDAEDEATPHAALLVLLQEITHMVEGTGLEWVLNKTHFVADFENGRQYNAYCDGALRRTSDLSSKLSKGMRARKSRTIITQEACEIVMKHPQSSIFKDHFLLSSQDRHQIFLTFARFRQKLFEYYKDGAYTNEFLSLKTFGPWDTENPLRLVHLAKVITSAIMIAKAALHV</sequence>
<evidence type="ECO:0000313" key="1">
    <source>
        <dbReference type="EMBL" id="PWY78917.1"/>
    </source>
</evidence>
<gene>
    <name evidence="1" type="ORF">BO83DRAFT_415368</name>
</gene>
<dbReference type="GeneID" id="37056592"/>
<dbReference type="Proteomes" id="UP000246171">
    <property type="component" value="Unassembled WGS sequence"/>
</dbReference>
<comment type="caution">
    <text evidence="1">The sequence shown here is derived from an EMBL/GenBank/DDBJ whole genome shotgun (WGS) entry which is preliminary data.</text>
</comment>
<evidence type="ECO:0000313" key="2">
    <source>
        <dbReference type="Proteomes" id="UP000246171"/>
    </source>
</evidence>
<dbReference type="OrthoDB" id="3508621at2759"/>
<dbReference type="EMBL" id="MSFU01000006">
    <property type="protein sequence ID" value="PWY78917.1"/>
    <property type="molecule type" value="Genomic_DNA"/>
</dbReference>
<reference evidence="1" key="1">
    <citation type="submission" date="2016-12" db="EMBL/GenBank/DDBJ databases">
        <title>The genomes of Aspergillus section Nigri reveals drivers in fungal speciation.</title>
        <authorList>
            <consortium name="DOE Joint Genome Institute"/>
            <person name="Vesth T.C."/>
            <person name="Nybo J."/>
            <person name="Theobald S."/>
            <person name="Brandl J."/>
            <person name="Frisvad J.C."/>
            <person name="Nielsen K.F."/>
            <person name="Lyhne E.K."/>
            <person name="Kogle M.E."/>
            <person name="Kuo A."/>
            <person name="Riley R."/>
            <person name="Clum A."/>
            <person name="Nolan M."/>
            <person name="Lipzen A."/>
            <person name="Salamov A."/>
            <person name="Henrissat B."/>
            <person name="Wiebenga A."/>
            <person name="De vries R.P."/>
            <person name="Grigoriev I.V."/>
            <person name="Mortensen U.H."/>
            <person name="Andersen M.R."/>
            <person name="Baker S.E."/>
        </authorList>
    </citation>
    <scope>NUCLEOTIDE SEQUENCE</scope>
    <source>
        <strain evidence="1">CBS 122712</strain>
    </source>
</reference>
<accession>A0A317W119</accession>
<dbReference type="VEuPathDB" id="FungiDB:BO83DRAFT_415368"/>
<dbReference type="AlphaFoldDB" id="A0A317W119"/>